<accession>A5G925</accession>
<name>A5G925_GEOUR</name>
<dbReference type="PANTHER" id="PTHR13369">
    <property type="match status" value="1"/>
</dbReference>
<dbReference type="STRING" id="351605.Gura_4150"/>
<gene>
    <name evidence="2" type="ordered locus">Gura_4150</name>
</gene>
<organism evidence="2 3">
    <name type="scientific">Geotalea uraniireducens (strain Rf4)</name>
    <name type="common">Geobacter uraniireducens</name>
    <dbReference type="NCBI Taxonomy" id="351605"/>
    <lineage>
        <taxon>Bacteria</taxon>
        <taxon>Pseudomonadati</taxon>
        <taxon>Thermodesulfobacteriota</taxon>
        <taxon>Desulfuromonadia</taxon>
        <taxon>Geobacterales</taxon>
        <taxon>Geobacteraceae</taxon>
        <taxon>Geotalea</taxon>
    </lineage>
</organism>
<dbReference type="OrthoDB" id="5416257at2"/>
<dbReference type="HOGENOM" id="CLU_1259934_0_0_7"/>
<dbReference type="InterPro" id="IPR029063">
    <property type="entry name" value="SAM-dependent_MTases_sf"/>
</dbReference>
<proteinExistence type="predicted"/>
<dbReference type="GO" id="GO:0005737">
    <property type="term" value="C:cytoplasm"/>
    <property type="evidence" value="ECO:0007669"/>
    <property type="project" value="TreeGrafter"/>
</dbReference>
<dbReference type="Pfam" id="PF13679">
    <property type="entry name" value="Methyltransf_32"/>
    <property type="match status" value="1"/>
</dbReference>
<dbReference type="EMBL" id="CP000698">
    <property type="protein sequence ID" value="ABQ28293.1"/>
    <property type="molecule type" value="Genomic_DNA"/>
</dbReference>
<evidence type="ECO:0000313" key="3">
    <source>
        <dbReference type="Proteomes" id="UP000006695"/>
    </source>
</evidence>
<dbReference type="InterPro" id="IPR025714">
    <property type="entry name" value="Methyltranfer_dom"/>
</dbReference>
<sequence>MDRSSRNRLNERLLPQFPGETLFDRLARTVCRAGCLPRKELYEAWEVARRVRRRFRGGRVVDLACGHGLLAQILLLLDDSSSLALAVDRRIPEQAARLAACLAESWPRLAGRVEFVEKDLEQVALQRDDLIVSVHACGGLTDLVLERAMAVGARVAVLPCCHDLAAGDLGGLQGWLDGPLAQDVLRAARLREAGYRVVTQQIPGDITPKNRLLLGEPPAP</sequence>
<protein>
    <recommendedName>
        <fullName evidence="1">Methyltransferase domain-containing protein</fullName>
    </recommendedName>
</protein>
<evidence type="ECO:0000313" key="2">
    <source>
        <dbReference type="EMBL" id="ABQ28293.1"/>
    </source>
</evidence>
<dbReference type="AlphaFoldDB" id="A5G925"/>
<evidence type="ECO:0000259" key="1">
    <source>
        <dbReference type="Pfam" id="PF13679"/>
    </source>
</evidence>
<reference evidence="2 3" key="1">
    <citation type="submission" date="2007-05" db="EMBL/GenBank/DDBJ databases">
        <title>Complete sequence of Geobacter uraniireducens Rf4.</title>
        <authorList>
            <consortium name="US DOE Joint Genome Institute"/>
            <person name="Copeland A."/>
            <person name="Lucas S."/>
            <person name="Lapidus A."/>
            <person name="Barry K."/>
            <person name="Detter J.C."/>
            <person name="Glavina del Rio T."/>
            <person name="Hammon N."/>
            <person name="Israni S."/>
            <person name="Dalin E."/>
            <person name="Tice H."/>
            <person name="Pitluck S."/>
            <person name="Chertkov O."/>
            <person name="Brettin T."/>
            <person name="Bruce D."/>
            <person name="Han C."/>
            <person name="Schmutz J."/>
            <person name="Larimer F."/>
            <person name="Land M."/>
            <person name="Hauser L."/>
            <person name="Kyrpides N."/>
            <person name="Mikhailova N."/>
            <person name="Shelobolina E."/>
            <person name="Aklujkar M."/>
            <person name="Lovley D."/>
            <person name="Richardson P."/>
        </authorList>
    </citation>
    <scope>NUCLEOTIDE SEQUENCE [LARGE SCALE GENOMIC DNA]</scope>
    <source>
        <strain evidence="2 3">Rf4</strain>
    </source>
</reference>
<dbReference type="RefSeq" id="WP_011940925.1">
    <property type="nucleotide sequence ID" value="NC_009483.1"/>
</dbReference>
<keyword evidence="3" id="KW-1185">Reference proteome</keyword>
<feature type="domain" description="Methyltransferase" evidence="1">
    <location>
        <begin position="52"/>
        <end position="163"/>
    </location>
</feature>
<dbReference type="Gene3D" id="3.40.50.150">
    <property type="entry name" value="Vaccinia Virus protein VP39"/>
    <property type="match status" value="1"/>
</dbReference>
<dbReference type="SUPFAM" id="SSF53335">
    <property type="entry name" value="S-adenosyl-L-methionine-dependent methyltransferases"/>
    <property type="match status" value="1"/>
</dbReference>
<dbReference type="PANTHER" id="PTHR13369:SF0">
    <property type="entry name" value="GLUTATHIONE S-TRANSFERASE C-TERMINAL DOMAIN-CONTAINING PROTEIN"/>
    <property type="match status" value="1"/>
</dbReference>
<dbReference type="Proteomes" id="UP000006695">
    <property type="component" value="Chromosome"/>
</dbReference>
<dbReference type="KEGG" id="gur:Gura_4150"/>